<accession>A0AAD8W5B1</accession>
<dbReference type="InterPro" id="IPR001810">
    <property type="entry name" value="F-box_dom"/>
</dbReference>
<dbReference type="SUPFAM" id="SSF81383">
    <property type="entry name" value="F-box domain"/>
    <property type="match status" value="1"/>
</dbReference>
<comment type="caution">
    <text evidence="3">The sequence shown here is derived from an EMBL/GenBank/DDBJ whole genome shotgun (WGS) entry which is preliminary data.</text>
</comment>
<dbReference type="Pfam" id="PF00646">
    <property type="entry name" value="F-box"/>
    <property type="match status" value="1"/>
</dbReference>
<protein>
    <recommendedName>
        <fullName evidence="2">F-box domain-containing protein</fullName>
    </recommendedName>
</protein>
<proteinExistence type="predicted"/>
<feature type="domain" description="F-box" evidence="2">
    <location>
        <begin position="13"/>
        <end position="53"/>
    </location>
</feature>
<evidence type="ECO:0000259" key="2">
    <source>
        <dbReference type="SMART" id="SM00256"/>
    </source>
</evidence>
<keyword evidence="4" id="KW-1185">Reference proteome</keyword>
<evidence type="ECO:0000256" key="1">
    <source>
        <dbReference type="SAM" id="MobiDB-lite"/>
    </source>
</evidence>
<dbReference type="PANTHER" id="PTHR31111:SF136">
    <property type="entry name" value="F-BOX ASSOCIATED DOMAIN-CONTAINING PROTEIN"/>
    <property type="match status" value="1"/>
</dbReference>
<dbReference type="InterPro" id="IPR036047">
    <property type="entry name" value="F-box-like_dom_sf"/>
</dbReference>
<sequence length="396" mass="43753">MDDAMPEATAVSLPNDVIFDILSRTPMKPVCRFRCVSKGWHGLISDQAFLAAYKLRHTDPFLVDTGFFRGNKKPDLRLMDMDGNVVRVFEGIGGSGMFPTTSLDSLISVWDGSCEDVHHGHESCESIHVVDPVTGEVLFTSPGHEVIEDDFTEYYKIFSIGRATPSGVYKVVRLVGGNICDVITLGDDTGWRRKTWPWPVPKYRLDRGCSPVTIDGVMYFLIKGTSDVTLVCFDLESERWKDDTIEGPQTVGGAETTVPAHDEAHPAPPPPIAGAPSPEMSSVWRRLLGALALEPDPDSDPVSRCDAELMLLFAVSSVTRLHRWDASKHRSFYWVAAAASSRVNIFNFLIVATIPYFVVSHRTLHGWVSNATGTLHGWVINATGLLRGGRRRPDVE</sequence>
<name>A0AAD8W5B1_LOLMU</name>
<feature type="region of interest" description="Disordered" evidence="1">
    <location>
        <begin position="244"/>
        <end position="278"/>
    </location>
</feature>
<dbReference type="InterPro" id="IPR013187">
    <property type="entry name" value="F-box-assoc_dom_typ3"/>
</dbReference>
<evidence type="ECO:0000313" key="3">
    <source>
        <dbReference type="EMBL" id="KAK1642560.1"/>
    </source>
</evidence>
<dbReference type="SMART" id="SM00256">
    <property type="entry name" value="FBOX"/>
    <property type="match status" value="1"/>
</dbReference>
<dbReference type="AlphaFoldDB" id="A0AAD8W5B1"/>
<dbReference type="PANTHER" id="PTHR31111">
    <property type="entry name" value="BNAA05G37150D PROTEIN-RELATED"/>
    <property type="match status" value="1"/>
</dbReference>
<evidence type="ECO:0000313" key="4">
    <source>
        <dbReference type="Proteomes" id="UP001231189"/>
    </source>
</evidence>
<dbReference type="Proteomes" id="UP001231189">
    <property type="component" value="Unassembled WGS sequence"/>
</dbReference>
<dbReference type="Gene3D" id="1.20.1280.50">
    <property type="match status" value="1"/>
</dbReference>
<organism evidence="3 4">
    <name type="scientific">Lolium multiflorum</name>
    <name type="common">Italian ryegrass</name>
    <name type="synonym">Lolium perenne subsp. multiflorum</name>
    <dbReference type="NCBI Taxonomy" id="4521"/>
    <lineage>
        <taxon>Eukaryota</taxon>
        <taxon>Viridiplantae</taxon>
        <taxon>Streptophyta</taxon>
        <taxon>Embryophyta</taxon>
        <taxon>Tracheophyta</taxon>
        <taxon>Spermatophyta</taxon>
        <taxon>Magnoliopsida</taxon>
        <taxon>Liliopsida</taxon>
        <taxon>Poales</taxon>
        <taxon>Poaceae</taxon>
        <taxon>BOP clade</taxon>
        <taxon>Pooideae</taxon>
        <taxon>Poodae</taxon>
        <taxon>Poeae</taxon>
        <taxon>Poeae Chloroplast Group 2 (Poeae type)</taxon>
        <taxon>Loliodinae</taxon>
        <taxon>Loliinae</taxon>
        <taxon>Lolium</taxon>
    </lineage>
</organism>
<dbReference type="Pfam" id="PF08268">
    <property type="entry name" value="FBA_3"/>
    <property type="match status" value="1"/>
</dbReference>
<gene>
    <name evidence="3" type="ORF">QYE76_060365</name>
</gene>
<dbReference type="CDD" id="cd22157">
    <property type="entry name" value="F-box_AtFBW1-like"/>
    <property type="match status" value="1"/>
</dbReference>
<reference evidence="3" key="1">
    <citation type="submission" date="2023-07" db="EMBL/GenBank/DDBJ databases">
        <title>A chromosome-level genome assembly of Lolium multiflorum.</title>
        <authorList>
            <person name="Chen Y."/>
            <person name="Copetti D."/>
            <person name="Kolliker R."/>
            <person name="Studer B."/>
        </authorList>
    </citation>
    <scope>NUCLEOTIDE SEQUENCE</scope>
    <source>
        <strain evidence="3">02402/16</strain>
        <tissue evidence="3">Leaf</tissue>
    </source>
</reference>
<dbReference type="EMBL" id="JAUUTY010000004">
    <property type="protein sequence ID" value="KAK1642560.1"/>
    <property type="molecule type" value="Genomic_DNA"/>
</dbReference>